<evidence type="ECO:0000256" key="1">
    <source>
        <dbReference type="ARBA" id="ARBA00022679"/>
    </source>
</evidence>
<keyword evidence="1" id="KW-0808">Transferase</keyword>
<dbReference type="RefSeq" id="WP_126609620.1">
    <property type="nucleotide sequence ID" value="NZ_AP025144.1"/>
</dbReference>
<evidence type="ECO:0000259" key="2">
    <source>
        <dbReference type="PROSITE" id="PS50995"/>
    </source>
</evidence>
<keyword evidence="5" id="KW-1185">Reference proteome</keyword>
<evidence type="ECO:0000259" key="3">
    <source>
        <dbReference type="PROSITE" id="PS51186"/>
    </source>
</evidence>
<dbReference type="Proteomes" id="UP001156690">
    <property type="component" value="Unassembled WGS sequence"/>
</dbReference>
<dbReference type="SUPFAM" id="SSF46785">
    <property type="entry name" value="Winged helix' DNA-binding domain"/>
    <property type="match status" value="1"/>
</dbReference>
<dbReference type="GO" id="GO:0003700">
    <property type="term" value="F:DNA-binding transcription factor activity"/>
    <property type="evidence" value="ECO:0007669"/>
    <property type="project" value="InterPro"/>
</dbReference>
<proteinExistence type="predicted"/>
<dbReference type="SUPFAM" id="SSF55729">
    <property type="entry name" value="Acyl-CoA N-acyltransferases (Nat)"/>
    <property type="match status" value="1"/>
</dbReference>
<feature type="domain" description="N-acetyltransferase" evidence="3">
    <location>
        <begin position="144"/>
        <end position="301"/>
    </location>
</feature>
<dbReference type="InterPro" id="IPR036388">
    <property type="entry name" value="WH-like_DNA-bd_sf"/>
</dbReference>
<organism evidence="4 5">
    <name type="scientific">Vibrio penaeicida</name>
    <dbReference type="NCBI Taxonomy" id="104609"/>
    <lineage>
        <taxon>Bacteria</taxon>
        <taxon>Pseudomonadati</taxon>
        <taxon>Pseudomonadota</taxon>
        <taxon>Gammaproteobacteria</taxon>
        <taxon>Vibrionales</taxon>
        <taxon>Vibrionaceae</taxon>
        <taxon>Vibrio</taxon>
    </lineage>
</organism>
<evidence type="ECO:0000313" key="5">
    <source>
        <dbReference type="Proteomes" id="UP001156690"/>
    </source>
</evidence>
<dbReference type="CDD" id="cd04301">
    <property type="entry name" value="NAT_SF"/>
    <property type="match status" value="1"/>
</dbReference>
<dbReference type="InterPro" id="IPR000182">
    <property type="entry name" value="GNAT_dom"/>
</dbReference>
<feature type="domain" description="HTH marR-type" evidence="2">
    <location>
        <begin position="1"/>
        <end position="133"/>
    </location>
</feature>
<dbReference type="PANTHER" id="PTHR13947">
    <property type="entry name" value="GNAT FAMILY N-ACETYLTRANSFERASE"/>
    <property type="match status" value="1"/>
</dbReference>
<dbReference type="PANTHER" id="PTHR13947:SF37">
    <property type="entry name" value="LD18367P"/>
    <property type="match status" value="1"/>
</dbReference>
<dbReference type="EMBL" id="BSNX01000030">
    <property type="protein sequence ID" value="GLQ73416.1"/>
    <property type="molecule type" value="Genomic_DNA"/>
</dbReference>
<dbReference type="SMART" id="SM00347">
    <property type="entry name" value="HTH_MARR"/>
    <property type="match status" value="1"/>
</dbReference>
<dbReference type="PROSITE" id="PS50995">
    <property type="entry name" value="HTH_MARR_2"/>
    <property type="match status" value="1"/>
</dbReference>
<dbReference type="InterPro" id="IPR000835">
    <property type="entry name" value="HTH_MarR-typ"/>
</dbReference>
<dbReference type="PROSITE" id="PS51186">
    <property type="entry name" value="GNAT"/>
    <property type="match status" value="1"/>
</dbReference>
<reference evidence="5" key="1">
    <citation type="journal article" date="2019" name="Int. J. Syst. Evol. Microbiol.">
        <title>The Global Catalogue of Microorganisms (GCM) 10K type strain sequencing project: providing services to taxonomists for standard genome sequencing and annotation.</title>
        <authorList>
            <consortium name="The Broad Institute Genomics Platform"/>
            <consortium name="The Broad Institute Genome Sequencing Center for Infectious Disease"/>
            <person name="Wu L."/>
            <person name="Ma J."/>
        </authorList>
    </citation>
    <scope>NUCLEOTIDE SEQUENCE [LARGE SCALE GENOMIC DNA]</scope>
    <source>
        <strain evidence="5">NBRC 15640</strain>
    </source>
</reference>
<protein>
    <submittedName>
        <fullName evidence="4">MarR family transcriptional regulator</fullName>
    </submittedName>
</protein>
<dbReference type="Gene3D" id="1.10.10.10">
    <property type="entry name" value="Winged helix-like DNA-binding domain superfamily/Winged helix DNA-binding domain"/>
    <property type="match status" value="1"/>
</dbReference>
<comment type="caution">
    <text evidence="4">The sequence shown here is derived from an EMBL/GenBank/DDBJ whole genome shotgun (WGS) entry which is preliminary data.</text>
</comment>
<accession>A0AAV5NRY7</accession>
<sequence>MDTSTLRTLSRNLVRELGLLDKQCGNIDLSPIQAHCLIELEQQVLTVNQVAQRLNIDKSNASRALKSLASKLCIEVTTNQQDKRSVLYTLTAKGYDLLQQLNHQQDVRYEAALNQMSFEEQASLQSALDHYIRSLTSSKMSYELTLRPIRKSDNAALAAVIRTVSEEHGLSSDKGYSVADPTLEFLYDVYSQPRSQYWVIENNGKIVGGGGYAPLRGRDDVCELQKMYFLPEARGKGLAKTIAKMAMEHAQHQGFKQCYLETTQCLKTAIKLYENLGFKHLDAPWGDTGHDACEVVMAKAL</sequence>
<evidence type="ECO:0000313" key="4">
    <source>
        <dbReference type="EMBL" id="GLQ73416.1"/>
    </source>
</evidence>
<dbReference type="GO" id="GO:0008080">
    <property type="term" value="F:N-acetyltransferase activity"/>
    <property type="evidence" value="ECO:0007669"/>
    <property type="project" value="InterPro"/>
</dbReference>
<dbReference type="Pfam" id="PF12802">
    <property type="entry name" value="MarR_2"/>
    <property type="match status" value="1"/>
</dbReference>
<gene>
    <name evidence="4" type="ORF">GCM10007932_27760</name>
</gene>
<dbReference type="InterPro" id="IPR050769">
    <property type="entry name" value="NAT_camello-type"/>
</dbReference>
<name>A0AAV5NRY7_9VIBR</name>
<dbReference type="Pfam" id="PF00583">
    <property type="entry name" value="Acetyltransf_1"/>
    <property type="match status" value="1"/>
</dbReference>
<dbReference type="Gene3D" id="3.40.630.30">
    <property type="match status" value="1"/>
</dbReference>
<dbReference type="InterPro" id="IPR016181">
    <property type="entry name" value="Acyl_CoA_acyltransferase"/>
</dbReference>
<dbReference type="AlphaFoldDB" id="A0AAV5NRY7"/>
<dbReference type="InterPro" id="IPR036390">
    <property type="entry name" value="WH_DNA-bd_sf"/>
</dbReference>